<dbReference type="SUPFAM" id="SSF52540">
    <property type="entry name" value="P-loop containing nucleoside triphosphate hydrolases"/>
    <property type="match status" value="1"/>
</dbReference>
<evidence type="ECO:0000256" key="1">
    <source>
        <dbReference type="ARBA" id="ARBA00022448"/>
    </source>
</evidence>
<dbReference type="EMBL" id="WEGI01000001">
    <property type="protein sequence ID" value="MQY24800.1"/>
    <property type="molecule type" value="Genomic_DNA"/>
</dbReference>
<dbReference type="InterPro" id="IPR003593">
    <property type="entry name" value="AAA+_ATPase"/>
</dbReference>
<dbReference type="OrthoDB" id="3282096at2"/>
<evidence type="ECO:0000259" key="5">
    <source>
        <dbReference type="PROSITE" id="PS50893"/>
    </source>
</evidence>
<evidence type="ECO:0000313" key="7">
    <source>
        <dbReference type="Proteomes" id="UP000431401"/>
    </source>
</evidence>
<dbReference type="InterPro" id="IPR027417">
    <property type="entry name" value="P-loop_NTPase"/>
</dbReference>
<proteinExistence type="predicted"/>
<dbReference type="GO" id="GO:0016887">
    <property type="term" value="F:ATP hydrolysis activity"/>
    <property type="evidence" value="ECO:0007669"/>
    <property type="project" value="InterPro"/>
</dbReference>
<keyword evidence="1" id="KW-0813">Transport</keyword>
<dbReference type="PROSITE" id="PS50893">
    <property type="entry name" value="ABC_TRANSPORTER_2"/>
    <property type="match status" value="1"/>
</dbReference>
<dbReference type="SMART" id="SM00382">
    <property type="entry name" value="AAA"/>
    <property type="match status" value="1"/>
</dbReference>
<keyword evidence="3 6" id="KW-0067">ATP-binding</keyword>
<dbReference type="PANTHER" id="PTHR42734">
    <property type="entry name" value="METAL TRANSPORT SYSTEM ATP-BINDING PROTEIN TM_0124-RELATED"/>
    <property type="match status" value="1"/>
</dbReference>
<protein>
    <submittedName>
        <fullName evidence="6">Vitamin B12 import ATP-binding protein BtuD</fullName>
    </submittedName>
</protein>
<dbReference type="InterPro" id="IPR017871">
    <property type="entry name" value="ABC_transporter-like_CS"/>
</dbReference>
<dbReference type="RefSeq" id="WP_153338684.1">
    <property type="nucleotide sequence ID" value="NZ_WEGI01000001.1"/>
</dbReference>
<evidence type="ECO:0000256" key="4">
    <source>
        <dbReference type="SAM" id="MobiDB-lite"/>
    </source>
</evidence>
<comment type="caution">
    <text evidence="6">The sequence shown here is derived from an EMBL/GenBank/DDBJ whole genome shotgun (WGS) entry which is preliminary data.</text>
</comment>
<dbReference type="AlphaFoldDB" id="A0A7K0DG54"/>
<sequence length="296" mass="31158">MAIAQANAMAAGATVPAAGSGEPPVVRLRDAATARGGRRIWSDVSLEVRPGEFVAVLGPNGAGKSTLLDVLLGLVPVVAGSAEVLGERPGRRNPRIGYLPQRRAFDTAVRLRGADVVRLGLDGTRWGTPLPILFPRRRRARRQRLHEVLARVGASGYADRPIGRCSGGEQQRLLIAQALIRRPALLLLDEPLDSLDLPGQAGIITLIRDLCRTDGVTVLMVAHDVNPLLPHLDRVIYLAGGAAATGTPAEVITPRRLTALHGIPIEVLHDSAGLPVVVGRPGTPSGPSSSDPGVPR</sequence>
<keyword evidence="7" id="KW-1185">Reference proteome</keyword>
<dbReference type="CDD" id="cd03235">
    <property type="entry name" value="ABC_Metallic_Cations"/>
    <property type="match status" value="1"/>
</dbReference>
<gene>
    <name evidence="6" type="primary">btuD_3</name>
    <name evidence="6" type="ORF">NRB56_03530</name>
</gene>
<feature type="domain" description="ABC transporter" evidence="5">
    <location>
        <begin position="26"/>
        <end position="265"/>
    </location>
</feature>
<organism evidence="6 7">
    <name type="scientific">Nocardia aurantia</name>
    <dbReference type="NCBI Taxonomy" id="2585199"/>
    <lineage>
        <taxon>Bacteria</taxon>
        <taxon>Bacillati</taxon>
        <taxon>Actinomycetota</taxon>
        <taxon>Actinomycetes</taxon>
        <taxon>Mycobacteriales</taxon>
        <taxon>Nocardiaceae</taxon>
        <taxon>Nocardia</taxon>
    </lineage>
</organism>
<dbReference type="Pfam" id="PF00005">
    <property type="entry name" value="ABC_tran"/>
    <property type="match status" value="1"/>
</dbReference>
<dbReference type="PROSITE" id="PS00211">
    <property type="entry name" value="ABC_TRANSPORTER_1"/>
    <property type="match status" value="1"/>
</dbReference>
<feature type="region of interest" description="Disordered" evidence="4">
    <location>
        <begin position="277"/>
        <end position="296"/>
    </location>
</feature>
<keyword evidence="2" id="KW-0547">Nucleotide-binding</keyword>
<reference evidence="6 7" key="1">
    <citation type="submission" date="2019-10" db="EMBL/GenBank/DDBJ databases">
        <title>Nocardia macrotermitis sp. nov. and Nocardia aurantia sp. nov., isolated from the gut of fungus growing-termite Macrotermes natalensis.</title>
        <authorList>
            <person name="Benndorf R."/>
            <person name="Schwitalla J."/>
            <person name="Martin K."/>
            <person name="De Beer W."/>
            <person name="Kaster A.-K."/>
            <person name="Vollmers J."/>
            <person name="Poulsen M."/>
            <person name="Beemelmanns C."/>
        </authorList>
    </citation>
    <scope>NUCLEOTIDE SEQUENCE [LARGE SCALE GENOMIC DNA]</scope>
    <source>
        <strain evidence="6 7">RB56</strain>
    </source>
</reference>
<evidence type="ECO:0000256" key="3">
    <source>
        <dbReference type="ARBA" id="ARBA00022840"/>
    </source>
</evidence>
<dbReference type="InterPro" id="IPR003439">
    <property type="entry name" value="ABC_transporter-like_ATP-bd"/>
</dbReference>
<evidence type="ECO:0000256" key="2">
    <source>
        <dbReference type="ARBA" id="ARBA00022741"/>
    </source>
</evidence>
<dbReference type="InterPro" id="IPR050153">
    <property type="entry name" value="Metal_Ion_Import_ABC"/>
</dbReference>
<dbReference type="GO" id="GO:0005524">
    <property type="term" value="F:ATP binding"/>
    <property type="evidence" value="ECO:0007669"/>
    <property type="project" value="UniProtKB-KW"/>
</dbReference>
<evidence type="ECO:0000313" key="6">
    <source>
        <dbReference type="EMBL" id="MQY24800.1"/>
    </source>
</evidence>
<dbReference type="Gene3D" id="3.40.50.300">
    <property type="entry name" value="P-loop containing nucleotide triphosphate hydrolases"/>
    <property type="match status" value="1"/>
</dbReference>
<dbReference type="Proteomes" id="UP000431401">
    <property type="component" value="Unassembled WGS sequence"/>
</dbReference>
<name>A0A7K0DG54_9NOCA</name>
<accession>A0A7K0DG54</accession>